<dbReference type="CDD" id="cd17393">
    <property type="entry name" value="MFS_MosC_like"/>
    <property type="match status" value="1"/>
</dbReference>
<name>A0A7I7TG22_9MYCO</name>
<dbReference type="Gene3D" id="1.20.1250.20">
    <property type="entry name" value="MFS general substrate transporter like domains"/>
    <property type="match status" value="1"/>
</dbReference>
<proteinExistence type="predicted"/>
<evidence type="ECO:0000256" key="3">
    <source>
        <dbReference type="ARBA" id="ARBA00022989"/>
    </source>
</evidence>
<feature type="transmembrane region" description="Helical" evidence="5">
    <location>
        <begin position="249"/>
        <end position="269"/>
    </location>
</feature>
<keyword evidence="3 5" id="KW-1133">Transmembrane helix</keyword>
<reference evidence="7 8" key="1">
    <citation type="journal article" date="2019" name="Emerg. Microbes Infect.">
        <title>Comprehensive subspecies identification of 175 nontuberculous mycobacteria species based on 7547 genomic profiles.</title>
        <authorList>
            <person name="Matsumoto Y."/>
            <person name="Kinjo T."/>
            <person name="Motooka D."/>
            <person name="Nabeya D."/>
            <person name="Jung N."/>
            <person name="Uechi K."/>
            <person name="Horii T."/>
            <person name="Iida T."/>
            <person name="Fujita J."/>
            <person name="Nakamura S."/>
        </authorList>
    </citation>
    <scope>NUCLEOTIDE SEQUENCE [LARGE SCALE GENOMIC DNA]</scope>
    <source>
        <strain evidence="7 8">JCM 30396</strain>
    </source>
</reference>
<dbReference type="PANTHER" id="PTHR23514:SF13">
    <property type="entry name" value="INNER MEMBRANE PROTEIN YBJJ"/>
    <property type="match status" value="1"/>
</dbReference>
<keyword evidence="2 5" id="KW-0812">Transmembrane</keyword>
<dbReference type="Proteomes" id="UP000467148">
    <property type="component" value="Chromosome"/>
</dbReference>
<evidence type="ECO:0000256" key="5">
    <source>
        <dbReference type="SAM" id="Phobius"/>
    </source>
</evidence>
<dbReference type="RefSeq" id="WP_163751140.1">
    <property type="nucleotide sequence ID" value="NZ_AP022596.1"/>
</dbReference>
<evidence type="ECO:0000259" key="6">
    <source>
        <dbReference type="PROSITE" id="PS50850"/>
    </source>
</evidence>
<evidence type="ECO:0000256" key="2">
    <source>
        <dbReference type="ARBA" id="ARBA00022692"/>
    </source>
</evidence>
<gene>
    <name evidence="7" type="ORF">MHEL_53690</name>
</gene>
<evidence type="ECO:0000256" key="1">
    <source>
        <dbReference type="ARBA" id="ARBA00004651"/>
    </source>
</evidence>
<keyword evidence="8" id="KW-1185">Reference proteome</keyword>
<dbReference type="InterPro" id="IPR020846">
    <property type="entry name" value="MFS_dom"/>
</dbReference>
<feature type="transmembrane region" description="Helical" evidence="5">
    <location>
        <begin position="49"/>
        <end position="70"/>
    </location>
</feature>
<feature type="transmembrane region" description="Helical" evidence="5">
    <location>
        <begin position="281"/>
        <end position="300"/>
    </location>
</feature>
<dbReference type="AlphaFoldDB" id="A0A7I7TG22"/>
<comment type="subcellular location">
    <subcellularLocation>
        <location evidence="1">Cell membrane</location>
        <topology evidence="1">Multi-pass membrane protein</topology>
    </subcellularLocation>
</comment>
<feature type="transmembrane region" description="Helical" evidence="5">
    <location>
        <begin position="77"/>
        <end position="96"/>
    </location>
</feature>
<dbReference type="InterPro" id="IPR011701">
    <property type="entry name" value="MFS"/>
</dbReference>
<keyword evidence="4 5" id="KW-0472">Membrane</keyword>
<dbReference type="GO" id="GO:0022857">
    <property type="term" value="F:transmembrane transporter activity"/>
    <property type="evidence" value="ECO:0007669"/>
    <property type="project" value="InterPro"/>
</dbReference>
<dbReference type="InterPro" id="IPR036259">
    <property type="entry name" value="MFS_trans_sf"/>
</dbReference>
<organism evidence="7 8">
    <name type="scientific">Mycolicibacterium helvum</name>
    <dbReference type="NCBI Taxonomy" id="1534349"/>
    <lineage>
        <taxon>Bacteria</taxon>
        <taxon>Bacillati</taxon>
        <taxon>Actinomycetota</taxon>
        <taxon>Actinomycetes</taxon>
        <taxon>Mycobacteriales</taxon>
        <taxon>Mycobacteriaceae</taxon>
        <taxon>Mycolicibacterium</taxon>
    </lineage>
</organism>
<feature type="domain" description="Major facilitator superfamily (MFS) profile" evidence="6">
    <location>
        <begin position="211"/>
        <end position="397"/>
    </location>
</feature>
<dbReference type="GO" id="GO:0005886">
    <property type="term" value="C:plasma membrane"/>
    <property type="evidence" value="ECO:0007669"/>
    <property type="project" value="UniProtKB-SubCell"/>
</dbReference>
<evidence type="ECO:0000313" key="7">
    <source>
        <dbReference type="EMBL" id="BBY67126.1"/>
    </source>
</evidence>
<dbReference type="PANTHER" id="PTHR23514">
    <property type="entry name" value="BYPASS OF STOP CODON PROTEIN 6"/>
    <property type="match status" value="1"/>
</dbReference>
<feature type="transmembrane region" description="Helical" evidence="5">
    <location>
        <begin position="141"/>
        <end position="163"/>
    </location>
</feature>
<dbReference type="KEGG" id="mhev:MHEL_53690"/>
<feature type="transmembrane region" description="Helical" evidence="5">
    <location>
        <begin position="209"/>
        <end position="229"/>
    </location>
</feature>
<sequence>MGTPELDVRNRRARVATAALFLTNGALFANLLPRYPEIKADLGLSNTAFGLSVAAFSAGALLTGPTAAALIRRYRSAVVAVVGSVLIAVFVFAAGLAPSGAMLAAALFCAGAADSVTDVAQNMHGLRLQRGYGRSIINSLHAVWSSGAVLGGLIGAGTIYLGVPRAVQLSASGLLLCAVCLISYRFLLPGPDHDEPAHQHQAQATARSGRPIYLVLAALVTIAIAGAVVEDGGSSWATLYLHDSLSAPAAIAALGYVAMVGCQLIGRTFGDRMVDRWGQAAVARAGGVIVALGMAAALAFPSVPGTIAGFAAAGFGSATLVPGAMHAADELPGLRSGTGLTVLTWLMRVGFLGSPIVVGAIADAVSLRVGLLSVVAAGLAAVALGWALSPRNPSAQS</sequence>
<feature type="transmembrane region" description="Helical" evidence="5">
    <location>
        <begin position="12"/>
        <end position="29"/>
    </location>
</feature>
<dbReference type="Pfam" id="PF07690">
    <property type="entry name" value="MFS_1"/>
    <property type="match status" value="1"/>
</dbReference>
<dbReference type="PROSITE" id="PS50850">
    <property type="entry name" value="MFS"/>
    <property type="match status" value="1"/>
</dbReference>
<protein>
    <submittedName>
        <fullName evidence="7">MFS transporter</fullName>
    </submittedName>
</protein>
<dbReference type="EMBL" id="AP022596">
    <property type="protein sequence ID" value="BBY67126.1"/>
    <property type="molecule type" value="Genomic_DNA"/>
</dbReference>
<feature type="transmembrane region" description="Helical" evidence="5">
    <location>
        <begin position="367"/>
        <end position="388"/>
    </location>
</feature>
<dbReference type="InterPro" id="IPR051788">
    <property type="entry name" value="MFS_Transporter"/>
</dbReference>
<evidence type="ECO:0000313" key="8">
    <source>
        <dbReference type="Proteomes" id="UP000467148"/>
    </source>
</evidence>
<dbReference type="SUPFAM" id="SSF103473">
    <property type="entry name" value="MFS general substrate transporter"/>
    <property type="match status" value="1"/>
</dbReference>
<accession>A0A7I7TG22</accession>
<feature type="transmembrane region" description="Helical" evidence="5">
    <location>
        <begin position="340"/>
        <end position="361"/>
    </location>
</feature>
<evidence type="ECO:0000256" key="4">
    <source>
        <dbReference type="ARBA" id="ARBA00023136"/>
    </source>
</evidence>